<dbReference type="PANTHER" id="PTHR23150:SF19">
    <property type="entry name" value="FORMYLGLYCINE-GENERATING ENZYME"/>
    <property type="match status" value="1"/>
</dbReference>
<feature type="domain" description="Sulfatase-modifying factor enzyme-like" evidence="1">
    <location>
        <begin position="97"/>
        <end position="388"/>
    </location>
</feature>
<gene>
    <name evidence="2" type="ORF">HHL14_04555</name>
</gene>
<protein>
    <submittedName>
        <fullName evidence="2">Formylglycine-generating enzyme family protein</fullName>
    </submittedName>
</protein>
<dbReference type="EMBL" id="JABBFZ010000002">
    <property type="protein sequence ID" value="NML30099.1"/>
    <property type="molecule type" value="Genomic_DNA"/>
</dbReference>
<dbReference type="InterPro" id="IPR042095">
    <property type="entry name" value="SUMF_sf"/>
</dbReference>
<dbReference type="InterPro" id="IPR051043">
    <property type="entry name" value="Sulfatase_Mod_Factor_Kinase"/>
</dbReference>
<dbReference type="Pfam" id="PF03781">
    <property type="entry name" value="FGE-sulfatase"/>
    <property type="match status" value="1"/>
</dbReference>
<dbReference type="RefSeq" id="WP_169496392.1">
    <property type="nucleotide sequence ID" value="NZ_JABBFZ010000002.1"/>
</dbReference>
<name>A0A7X9ZVG0_9BURK</name>
<dbReference type="Gene3D" id="3.90.1580.10">
    <property type="entry name" value="paralog of FGE (formylglycine-generating enzyme)"/>
    <property type="match status" value="1"/>
</dbReference>
<keyword evidence="3" id="KW-1185">Reference proteome</keyword>
<dbReference type="InterPro" id="IPR016187">
    <property type="entry name" value="CTDL_fold"/>
</dbReference>
<proteinExistence type="predicted"/>
<sequence>MNSTPTIERRRVGAPLGASRAPRRVAWLAAPRLALSWAAGLSVLAGAAAVVFAAAPAAAAEATTEAPTAAAAPRLCTAYSGVPAGFAPARDGVPNRAGMIRIPAARFQMGSNEGYPEERNVRTVRLDGFLIDRHEVTNAEFARFVAATGYVTDAERARDPAQFPGIPKDQLVPGSVVFVWPKGTEQFDDAYRWWKFQPGANWRHPFGPGSSIAGKDNHPVVQVTYDDAKAYAKWLGRDLPTEAEYEYAARGGLDGDTYPWGNTPTVQGRYMANTWQGDFPAKNLVRDGYKGTAPVGCFPANGYGMFDPVGNVWQWTKDAYQDRHPKDEAENPLVVTVSQPVDTLERPARVIKGGSFLCAPNFCVRYRPSSRQPQDPTLGTVHIGFRTVLRAP</sequence>
<organism evidence="2 3">
    <name type="scientific">Paraburkholderia antibiotica</name>
    <dbReference type="NCBI Taxonomy" id="2728839"/>
    <lineage>
        <taxon>Bacteria</taxon>
        <taxon>Pseudomonadati</taxon>
        <taxon>Pseudomonadota</taxon>
        <taxon>Betaproteobacteria</taxon>
        <taxon>Burkholderiales</taxon>
        <taxon>Burkholderiaceae</taxon>
        <taxon>Paraburkholderia</taxon>
    </lineage>
</organism>
<dbReference type="PANTHER" id="PTHR23150">
    <property type="entry name" value="SULFATASE MODIFYING FACTOR 1, 2"/>
    <property type="match status" value="1"/>
</dbReference>
<evidence type="ECO:0000313" key="3">
    <source>
        <dbReference type="Proteomes" id="UP000583127"/>
    </source>
</evidence>
<dbReference type="AlphaFoldDB" id="A0A7X9ZVG0"/>
<reference evidence="2 3" key="1">
    <citation type="submission" date="2020-04" db="EMBL/GenBank/DDBJ databases">
        <title>Paraburkholderia sp. G-4-1-8 isolated from soil.</title>
        <authorList>
            <person name="Dahal R.H."/>
        </authorList>
    </citation>
    <scope>NUCLEOTIDE SEQUENCE [LARGE SCALE GENOMIC DNA]</scope>
    <source>
        <strain evidence="2 3">G-4-1-8</strain>
    </source>
</reference>
<dbReference type="InterPro" id="IPR005532">
    <property type="entry name" value="SUMF_dom"/>
</dbReference>
<comment type="caution">
    <text evidence="2">The sequence shown here is derived from an EMBL/GenBank/DDBJ whole genome shotgun (WGS) entry which is preliminary data.</text>
</comment>
<dbReference type="Proteomes" id="UP000583127">
    <property type="component" value="Unassembled WGS sequence"/>
</dbReference>
<evidence type="ECO:0000313" key="2">
    <source>
        <dbReference type="EMBL" id="NML30099.1"/>
    </source>
</evidence>
<evidence type="ECO:0000259" key="1">
    <source>
        <dbReference type="Pfam" id="PF03781"/>
    </source>
</evidence>
<accession>A0A7X9ZVG0</accession>
<dbReference type="SUPFAM" id="SSF56436">
    <property type="entry name" value="C-type lectin-like"/>
    <property type="match status" value="1"/>
</dbReference>
<dbReference type="GO" id="GO:0120147">
    <property type="term" value="F:formylglycine-generating oxidase activity"/>
    <property type="evidence" value="ECO:0007669"/>
    <property type="project" value="TreeGrafter"/>
</dbReference>